<dbReference type="SMART" id="SM00358">
    <property type="entry name" value="DSRM"/>
    <property type="match status" value="1"/>
</dbReference>
<dbReference type="GO" id="GO:0003677">
    <property type="term" value="F:DNA binding"/>
    <property type="evidence" value="ECO:0007669"/>
    <property type="project" value="UniProtKB-KW"/>
</dbReference>
<dbReference type="Gene3D" id="3.30.460.10">
    <property type="entry name" value="Beta Polymerase, domain 2"/>
    <property type="match status" value="1"/>
</dbReference>
<reference evidence="10" key="1">
    <citation type="submission" date="2020-04" db="EMBL/GenBank/DDBJ databases">
        <authorList>
            <person name="Neveu A P."/>
        </authorList>
    </citation>
    <scope>NUCLEOTIDE SEQUENCE</scope>
    <source>
        <tissue evidence="10">Whole embryo</tissue>
    </source>
</reference>
<dbReference type="PROSITE" id="PS50152">
    <property type="entry name" value="25A_SYNTH_3"/>
    <property type="match status" value="1"/>
</dbReference>
<sequence>MANYYGFGTGSGNQHYSMGAPGSYNNPTFGVQQPPAGPGQQFITPAGAQTQPVQQQQTYMAAYGHVRPQGSSSASTQYQNSYNYGSGGPAPQQQANYNKPASQPQQYYQQTSSSASTAWGNSSNMNVKTQPQPPAPPSRQTMYANNGSSNYNQPVGNVVAQQQVTISTPSTQGIQGSPSVNFRSSKAPTPTTSNNNKSSYGQPHSGRPQNMSNYEKALISAANSIYQQQHKGGGGGDSSGANVKNLPYWKQKRIQAQQNRDPNKPIIASEVKAYLYAWLGKERTRPEYNITAHGTSPYRHSYVCEVIVPGFPYVGKGTAGNKKDSQTRAAWDFCDYLVRENKMKESELPIRESRFKASSNQLPAGYKSRPDAEIIASVTKKKVVSNKINFVGGSTLHLSNNQTDAKAEIGPVAYPAMATQPAKPLAPIKVEVAPQTTDKVKLIKLSEKSTGAFSVTQRDGGEAAALKNDPIGENYVDQVWTDGRVIRYRCKLCECEFNDPSARELHVRGRRHKLSYKKKVDPSIEVDVKLNPKQKSLMMIKMKQEARKEAIREQRKKEQQWKIEMRKMEEEDRRLYEEELYYQYQEEMVQFEEQVEFHRRRGIPVPQHILTPVPPVLRFFRPPAMAQSQQLKTIDDQHVLNKHSQIYPTEEELTNVQTAVQTVEAALKEVSTTIHEQEMKVFTASNLNGKKPQPERLLKAVLRIGALAKGLLLRGNLSVELVLMCNQKPSNTLLNRVADHMPKHLGIGSETKMTMEISYEECGFLLRTTTQPCVTIKVVLTATQMRPIEEGAGATKSDVKPDPPDILDREKCCRALAALRHAKWFQAKANGLQSCVLVTRIMKDLCVRVPTWSPLISWAVELLCERVISSATLPLSPSAALQRVFEALAAGVLLPGGPGVMDPCERKPTDAAAALTSQEREDITASAQHALRLLSVRNIHKVLGMEPILSSGQRAARKRSQDENIDSKLQIKKLKAEKMD</sequence>
<dbReference type="PANTHER" id="PTHR45762">
    <property type="entry name" value="ZINC FINGER RNA-BINDING PROTEIN"/>
    <property type="match status" value="1"/>
</dbReference>
<dbReference type="InterPro" id="IPR036236">
    <property type="entry name" value="Znf_C2H2_sf"/>
</dbReference>
<keyword evidence="4" id="KW-0238">DNA-binding</keyword>
<evidence type="ECO:0000259" key="9">
    <source>
        <dbReference type="PROSITE" id="PS51703"/>
    </source>
</evidence>
<dbReference type="InterPro" id="IPR049401">
    <property type="entry name" value="DZF_dom_N"/>
</dbReference>
<evidence type="ECO:0000256" key="3">
    <source>
        <dbReference type="ARBA" id="ARBA00022737"/>
    </source>
</evidence>
<dbReference type="CDD" id="cd19854">
    <property type="entry name" value="DSRM_DHX9_rpt1"/>
    <property type="match status" value="1"/>
</dbReference>
<feature type="compositionally biased region" description="Low complexity" evidence="7">
    <location>
        <begin position="30"/>
        <end position="41"/>
    </location>
</feature>
<dbReference type="PROSITE" id="PS00028">
    <property type="entry name" value="ZINC_FINGER_C2H2_1"/>
    <property type="match status" value="1"/>
</dbReference>
<dbReference type="EMBL" id="LR792077">
    <property type="protein sequence ID" value="CAB3267939.1"/>
    <property type="molecule type" value="mRNA"/>
</dbReference>
<evidence type="ECO:0000256" key="6">
    <source>
        <dbReference type="SAM" id="Coils"/>
    </source>
</evidence>
<organism evidence="10">
    <name type="scientific">Phallusia mammillata</name>
    <dbReference type="NCBI Taxonomy" id="59560"/>
    <lineage>
        <taxon>Eukaryota</taxon>
        <taxon>Metazoa</taxon>
        <taxon>Chordata</taxon>
        <taxon>Tunicata</taxon>
        <taxon>Ascidiacea</taxon>
        <taxon>Phlebobranchia</taxon>
        <taxon>Ascidiidae</taxon>
        <taxon>Phallusia</taxon>
    </lineage>
</organism>
<feature type="domain" description="DRBM" evidence="8">
    <location>
        <begin position="270"/>
        <end position="339"/>
    </location>
</feature>
<feature type="domain" description="DZF" evidence="9">
    <location>
        <begin position="621"/>
        <end position="980"/>
    </location>
</feature>
<dbReference type="GO" id="GO:0003725">
    <property type="term" value="F:double-stranded RNA binding"/>
    <property type="evidence" value="ECO:0007669"/>
    <property type="project" value="InterPro"/>
</dbReference>
<evidence type="ECO:0000259" key="8">
    <source>
        <dbReference type="PROSITE" id="PS50137"/>
    </source>
</evidence>
<dbReference type="Gene3D" id="3.30.160.20">
    <property type="match status" value="1"/>
</dbReference>
<evidence type="ECO:0000256" key="1">
    <source>
        <dbReference type="ARBA" id="ARBA00004496"/>
    </source>
</evidence>
<dbReference type="Pfam" id="PF07528">
    <property type="entry name" value="DZF_N"/>
    <property type="match status" value="1"/>
</dbReference>
<evidence type="ECO:0000256" key="7">
    <source>
        <dbReference type="SAM" id="MobiDB-lite"/>
    </source>
</evidence>
<evidence type="ECO:0000256" key="2">
    <source>
        <dbReference type="ARBA" id="ARBA00022490"/>
    </source>
</evidence>
<dbReference type="SUPFAM" id="SSF57667">
    <property type="entry name" value="beta-beta-alpha zinc fingers"/>
    <property type="match status" value="1"/>
</dbReference>
<feature type="compositionally biased region" description="Polar residues" evidence="7">
    <location>
        <begin position="138"/>
        <end position="154"/>
    </location>
</feature>
<feature type="compositionally biased region" description="Low complexity" evidence="7">
    <location>
        <begin position="49"/>
        <end position="58"/>
    </location>
</feature>
<protein>
    <submittedName>
        <fullName evidence="10">ZF(C2H2)-54 zinc finger protein</fullName>
    </submittedName>
</protein>
<dbReference type="Pfam" id="PF00035">
    <property type="entry name" value="dsrm"/>
    <property type="match status" value="1"/>
</dbReference>
<dbReference type="SMART" id="SM00572">
    <property type="entry name" value="DZF"/>
    <property type="match status" value="1"/>
</dbReference>
<dbReference type="PROSITE" id="PS50137">
    <property type="entry name" value="DS_RBD"/>
    <property type="match status" value="1"/>
</dbReference>
<dbReference type="PANTHER" id="PTHR45762:SF3">
    <property type="entry name" value="ZINC-FINGER PROTEIN AT 72D, ISOFORM B"/>
    <property type="match status" value="1"/>
</dbReference>
<dbReference type="FunFam" id="3.30.160.20:FF:000026">
    <property type="entry name" value="ATP-dependent RNA helicase A"/>
    <property type="match status" value="1"/>
</dbReference>
<dbReference type="FunFam" id="3.30.460.10:FF:000010">
    <property type="entry name" value="Zinc finger RNA-binding protein 2"/>
    <property type="match status" value="1"/>
</dbReference>
<comment type="subcellular location">
    <subcellularLocation>
        <location evidence="1">Cytoplasm</location>
    </subcellularLocation>
</comment>
<proteinExistence type="evidence at transcript level"/>
<dbReference type="PROSITE" id="PS51703">
    <property type="entry name" value="DZF"/>
    <property type="match status" value="1"/>
</dbReference>
<feature type="region of interest" description="Disordered" evidence="7">
    <location>
        <begin position="953"/>
        <end position="980"/>
    </location>
</feature>
<keyword evidence="2" id="KW-0963">Cytoplasm</keyword>
<evidence type="ECO:0000256" key="5">
    <source>
        <dbReference type="PROSITE-ProRule" id="PRU00266"/>
    </source>
</evidence>
<dbReference type="Pfam" id="PF12874">
    <property type="entry name" value="zf-met"/>
    <property type="match status" value="1"/>
</dbReference>
<feature type="region of interest" description="Disordered" evidence="7">
    <location>
        <begin position="26"/>
        <end position="154"/>
    </location>
</feature>
<keyword evidence="5" id="KW-0694">RNA-binding</keyword>
<evidence type="ECO:0000256" key="4">
    <source>
        <dbReference type="ARBA" id="ARBA00023125"/>
    </source>
</evidence>
<feature type="region of interest" description="Disordered" evidence="7">
    <location>
        <begin position="168"/>
        <end position="211"/>
    </location>
</feature>
<feature type="compositionally biased region" description="Low complexity" evidence="7">
    <location>
        <begin position="100"/>
        <end position="124"/>
    </location>
</feature>
<dbReference type="Pfam" id="PF20965">
    <property type="entry name" value="DZF_C"/>
    <property type="match status" value="1"/>
</dbReference>
<dbReference type="InterPro" id="IPR044445">
    <property type="entry name" value="DHX9_DSRM_1"/>
</dbReference>
<gene>
    <name evidence="10" type="primary">Zfr2-002</name>
</gene>
<accession>A0A6F9DXS8</accession>
<dbReference type="GO" id="GO:0005737">
    <property type="term" value="C:cytoplasm"/>
    <property type="evidence" value="ECO:0007669"/>
    <property type="project" value="UniProtKB-SubCell"/>
</dbReference>
<dbReference type="GO" id="GO:0003727">
    <property type="term" value="F:single-stranded RNA binding"/>
    <property type="evidence" value="ECO:0007669"/>
    <property type="project" value="TreeGrafter"/>
</dbReference>
<dbReference type="GO" id="GO:0071011">
    <property type="term" value="C:precatalytic spliceosome"/>
    <property type="evidence" value="ECO:0007669"/>
    <property type="project" value="TreeGrafter"/>
</dbReference>
<keyword evidence="3" id="KW-0677">Repeat</keyword>
<dbReference type="InterPro" id="IPR014720">
    <property type="entry name" value="dsRBD_dom"/>
</dbReference>
<dbReference type="Gene3D" id="1.10.1410.40">
    <property type="match status" value="1"/>
</dbReference>
<dbReference type="SUPFAM" id="SSF54768">
    <property type="entry name" value="dsRNA-binding domain-like"/>
    <property type="match status" value="1"/>
</dbReference>
<dbReference type="AlphaFoldDB" id="A0A6F9DXS8"/>
<feature type="compositionally biased region" description="Polar residues" evidence="7">
    <location>
        <begin position="69"/>
        <end position="84"/>
    </location>
</feature>
<dbReference type="InterPro" id="IPR049402">
    <property type="entry name" value="DZF_dom_C"/>
</dbReference>
<name>A0A6F9DXS8_9ASCI</name>
<dbReference type="InterPro" id="IPR043519">
    <property type="entry name" value="NT_sf"/>
</dbReference>
<keyword evidence="6" id="KW-0175">Coiled coil</keyword>
<evidence type="ECO:0000313" key="10">
    <source>
        <dbReference type="EMBL" id="CAB3267939.1"/>
    </source>
</evidence>
<feature type="coiled-coil region" evidence="6">
    <location>
        <begin position="540"/>
        <end position="601"/>
    </location>
</feature>
<dbReference type="InterPro" id="IPR013087">
    <property type="entry name" value="Znf_C2H2_type"/>
</dbReference>
<dbReference type="FunFam" id="1.10.1410.40:FF:000001">
    <property type="entry name" value="interleukin enhancer-binding factor 3 isoform X1"/>
    <property type="match status" value="1"/>
</dbReference>
<dbReference type="InterPro" id="IPR006561">
    <property type="entry name" value="DZF_dom"/>
</dbReference>